<dbReference type="PATRIC" id="fig|512763.3.peg.2370"/>
<dbReference type="AlphaFoldDB" id="A0A0P0C3L9"/>
<keyword evidence="2 4" id="KW-0808">Transferase</keyword>
<sequence>MRKLSMEELHRDSVEDFKNKQKNPLVLVLDNVRSLHNVGSAFRTADAFAVEKIYLCGITGTPPNKEIHKTALGATESVEWSHTATTLEAVEGLKKQGYQVWAVEQAEGSTFLTDFKPLPDGKYAFVFGNEVFGVEEDVIKAADGVLEIPQFGTKHSLNISVTVGVVIWDVVSKTLTNNIKP</sequence>
<evidence type="ECO:0000313" key="4">
    <source>
        <dbReference type="EMBL" id="ALI99370.1"/>
    </source>
</evidence>
<dbReference type="InterPro" id="IPR029028">
    <property type="entry name" value="Alpha/beta_knot_MTases"/>
</dbReference>
<accession>A0A0P0C3L9</accession>
<dbReference type="InterPro" id="IPR029026">
    <property type="entry name" value="tRNA_m1G_MTases_N"/>
</dbReference>
<dbReference type="CDD" id="cd18097">
    <property type="entry name" value="SpoU-like"/>
    <property type="match status" value="1"/>
</dbReference>
<dbReference type="PANTHER" id="PTHR46429">
    <property type="entry name" value="23S RRNA (GUANOSINE-2'-O-)-METHYLTRANSFERASE RLMB"/>
    <property type="match status" value="1"/>
</dbReference>
<dbReference type="STRING" id="512763.DC20_10780"/>
<dbReference type="RefSeq" id="WP_062543839.1">
    <property type="nucleotide sequence ID" value="NZ_CP012643.1"/>
</dbReference>
<dbReference type="KEGG" id="rti:DC20_10780"/>
<evidence type="ECO:0000256" key="2">
    <source>
        <dbReference type="ARBA" id="ARBA00022679"/>
    </source>
</evidence>
<gene>
    <name evidence="4" type="ORF">DC20_10780</name>
</gene>
<proteinExistence type="predicted"/>
<dbReference type="InterPro" id="IPR001537">
    <property type="entry name" value="SpoU_MeTrfase"/>
</dbReference>
<dbReference type="Gene3D" id="3.40.1280.10">
    <property type="match status" value="1"/>
</dbReference>
<reference evidence="4 5" key="1">
    <citation type="submission" date="2015-08" db="EMBL/GenBank/DDBJ databases">
        <title>Complete genome sequence of Rufibacter tibetensis strain 1351t, a radiation-resistant bacterium from tibet plateau.</title>
        <authorList>
            <person name="Dai J."/>
        </authorList>
    </citation>
    <scope>NUCLEOTIDE SEQUENCE [LARGE SCALE GENOMIC DNA]</scope>
    <source>
        <strain evidence="4 5">1351</strain>
    </source>
</reference>
<evidence type="ECO:0000256" key="1">
    <source>
        <dbReference type="ARBA" id="ARBA00022603"/>
    </source>
</evidence>
<keyword evidence="1 4" id="KW-0489">Methyltransferase</keyword>
<dbReference type="EMBL" id="CP012643">
    <property type="protein sequence ID" value="ALI99370.1"/>
    <property type="molecule type" value="Genomic_DNA"/>
</dbReference>
<dbReference type="GO" id="GO:0008173">
    <property type="term" value="F:RNA methyltransferase activity"/>
    <property type="evidence" value="ECO:0007669"/>
    <property type="project" value="InterPro"/>
</dbReference>
<dbReference type="GO" id="GO:0006396">
    <property type="term" value="P:RNA processing"/>
    <property type="evidence" value="ECO:0007669"/>
    <property type="project" value="InterPro"/>
</dbReference>
<dbReference type="Pfam" id="PF00588">
    <property type="entry name" value="SpoU_methylase"/>
    <property type="match status" value="1"/>
</dbReference>
<dbReference type="GO" id="GO:0003723">
    <property type="term" value="F:RNA binding"/>
    <property type="evidence" value="ECO:0007669"/>
    <property type="project" value="InterPro"/>
</dbReference>
<organism evidence="4 5">
    <name type="scientific">Rufibacter tibetensis</name>
    <dbReference type="NCBI Taxonomy" id="512763"/>
    <lineage>
        <taxon>Bacteria</taxon>
        <taxon>Pseudomonadati</taxon>
        <taxon>Bacteroidota</taxon>
        <taxon>Cytophagia</taxon>
        <taxon>Cytophagales</taxon>
        <taxon>Hymenobacteraceae</taxon>
        <taxon>Rufibacter</taxon>
    </lineage>
</organism>
<name>A0A0P0C3L9_9BACT</name>
<evidence type="ECO:0000259" key="3">
    <source>
        <dbReference type="Pfam" id="PF00588"/>
    </source>
</evidence>
<protein>
    <submittedName>
        <fullName evidence="4">RNA methyltransferase</fullName>
    </submittedName>
</protein>
<dbReference type="Proteomes" id="UP000061382">
    <property type="component" value="Chromosome"/>
</dbReference>
<dbReference type="GO" id="GO:0005829">
    <property type="term" value="C:cytosol"/>
    <property type="evidence" value="ECO:0007669"/>
    <property type="project" value="TreeGrafter"/>
</dbReference>
<dbReference type="SUPFAM" id="SSF75217">
    <property type="entry name" value="alpha/beta knot"/>
    <property type="match status" value="1"/>
</dbReference>
<keyword evidence="5" id="KW-1185">Reference proteome</keyword>
<dbReference type="InterPro" id="IPR004441">
    <property type="entry name" value="rRNA_MeTrfase_TrmH"/>
</dbReference>
<dbReference type="OrthoDB" id="9795352at2"/>
<feature type="domain" description="tRNA/rRNA methyltransferase SpoU type" evidence="3">
    <location>
        <begin position="25"/>
        <end position="167"/>
    </location>
</feature>
<dbReference type="PANTHER" id="PTHR46429:SF1">
    <property type="entry name" value="23S RRNA (GUANOSINE-2'-O-)-METHYLTRANSFERASE RLMB"/>
    <property type="match status" value="1"/>
</dbReference>
<dbReference type="GO" id="GO:0032259">
    <property type="term" value="P:methylation"/>
    <property type="evidence" value="ECO:0007669"/>
    <property type="project" value="UniProtKB-KW"/>
</dbReference>
<evidence type="ECO:0000313" key="5">
    <source>
        <dbReference type="Proteomes" id="UP000061382"/>
    </source>
</evidence>